<protein>
    <submittedName>
        <fullName evidence="2">Uncharacterized protein</fullName>
    </submittedName>
</protein>
<reference evidence="2" key="1">
    <citation type="submission" date="2019-04" db="EMBL/GenBank/DDBJ databases">
        <title>Genome assembly of Zosterops borbonicus 15179.</title>
        <authorList>
            <person name="Leroy T."/>
            <person name="Anselmetti Y."/>
            <person name="Tilak M.-K."/>
            <person name="Nabholz B."/>
        </authorList>
    </citation>
    <scope>NUCLEOTIDE SEQUENCE</scope>
    <source>
        <strain evidence="2">HGM_15179</strain>
        <tissue evidence="2">Muscle</tissue>
    </source>
</reference>
<evidence type="ECO:0000256" key="1">
    <source>
        <dbReference type="SAM" id="MobiDB-lite"/>
    </source>
</evidence>
<keyword evidence="3" id="KW-1185">Reference proteome</keyword>
<proteinExistence type="predicted"/>
<comment type="caution">
    <text evidence="2">The sequence shown here is derived from an EMBL/GenBank/DDBJ whole genome shotgun (WGS) entry which is preliminary data.</text>
</comment>
<dbReference type="EMBL" id="SWJQ01000195">
    <property type="protein sequence ID" value="TRZ19110.1"/>
    <property type="molecule type" value="Genomic_DNA"/>
</dbReference>
<dbReference type="OrthoDB" id="10288078at2759"/>
<accession>A0A8K1GHU6</accession>
<evidence type="ECO:0000313" key="2">
    <source>
        <dbReference type="EMBL" id="TRZ19110.1"/>
    </source>
</evidence>
<name>A0A8K1GHU6_9PASS</name>
<evidence type="ECO:0000313" key="3">
    <source>
        <dbReference type="Proteomes" id="UP000796761"/>
    </source>
</evidence>
<dbReference type="AlphaFoldDB" id="A0A8K1GHU6"/>
<feature type="region of interest" description="Disordered" evidence="1">
    <location>
        <begin position="72"/>
        <end position="92"/>
    </location>
</feature>
<organism evidence="2 3">
    <name type="scientific">Zosterops borbonicus</name>
    <dbReference type="NCBI Taxonomy" id="364589"/>
    <lineage>
        <taxon>Eukaryota</taxon>
        <taxon>Metazoa</taxon>
        <taxon>Chordata</taxon>
        <taxon>Craniata</taxon>
        <taxon>Vertebrata</taxon>
        <taxon>Euteleostomi</taxon>
        <taxon>Archelosauria</taxon>
        <taxon>Archosauria</taxon>
        <taxon>Dinosauria</taxon>
        <taxon>Saurischia</taxon>
        <taxon>Theropoda</taxon>
        <taxon>Coelurosauria</taxon>
        <taxon>Aves</taxon>
        <taxon>Neognathae</taxon>
        <taxon>Neoaves</taxon>
        <taxon>Telluraves</taxon>
        <taxon>Australaves</taxon>
        <taxon>Passeriformes</taxon>
        <taxon>Sylvioidea</taxon>
        <taxon>Zosteropidae</taxon>
        <taxon>Zosterops</taxon>
    </lineage>
</organism>
<dbReference type="Proteomes" id="UP000796761">
    <property type="component" value="Unassembled WGS sequence"/>
</dbReference>
<sequence length="92" mass="10439">MRLIHVCSNSDKAELLMKCKTFGFSDLLSHMDAQKSMGWNRIHPRVLRKLAEDLTKPLSIIYHQSWLRGEVPAGGANVTPTHKKGWKEDPGK</sequence>
<gene>
    <name evidence="2" type="ORF">HGM15179_007949</name>
</gene>